<dbReference type="SUPFAM" id="SSF82199">
    <property type="entry name" value="SET domain"/>
    <property type="match status" value="1"/>
</dbReference>
<comment type="subcellular location">
    <subcellularLocation>
        <location evidence="1">Chromosome</location>
    </subcellularLocation>
</comment>
<evidence type="ECO:0000313" key="9">
    <source>
        <dbReference type="Proteomes" id="UP001317532"/>
    </source>
</evidence>
<evidence type="ECO:0000313" key="8">
    <source>
        <dbReference type="EMBL" id="BDE07484.1"/>
    </source>
</evidence>
<dbReference type="EMBL" id="AP025523">
    <property type="protein sequence ID" value="BDE07484.1"/>
    <property type="molecule type" value="Genomic_DNA"/>
</dbReference>
<evidence type="ECO:0000259" key="6">
    <source>
        <dbReference type="PROSITE" id="PS50280"/>
    </source>
</evidence>
<dbReference type="RefSeq" id="WP_317995074.1">
    <property type="nucleotide sequence ID" value="NZ_AP025523.1"/>
</dbReference>
<keyword evidence="3" id="KW-0489">Methyltransferase</keyword>
<dbReference type="InterPro" id="IPR001214">
    <property type="entry name" value="SET_dom"/>
</dbReference>
<evidence type="ECO:0000256" key="5">
    <source>
        <dbReference type="ARBA" id="ARBA00022691"/>
    </source>
</evidence>
<dbReference type="SMART" id="SM00317">
    <property type="entry name" value="SET"/>
    <property type="match status" value="1"/>
</dbReference>
<dbReference type="PROSITE" id="PS50868">
    <property type="entry name" value="POST_SET"/>
    <property type="match status" value="1"/>
</dbReference>
<protein>
    <submittedName>
        <fullName evidence="8">SET domain-containing protein-lysine N-methyltransferase</fullName>
    </submittedName>
</protein>
<evidence type="ECO:0000256" key="3">
    <source>
        <dbReference type="ARBA" id="ARBA00022603"/>
    </source>
</evidence>
<keyword evidence="5" id="KW-0949">S-adenosyl-L-methionine</keyword>
<sequence>MRFALAPGLVVAASPIHGRGCFATRRFARWKKIAEYTGEKITNAEAERRGRRRVLRISGLDGRYSIDGSRGGNGTHYINHSCSPTAFMRTVRGHLLVFALRDLRPGDEITIDYVATMHSDRKRCTCGAPDCRGTINRLRRRSAG</sequence>
<feature type="domain" description="Post-SET" evidence="7">
    <location>
        <begin position="120"/>
        <end position="136"/>
    </location>
</feature>
<dbReference type="AlphaFoldDB" id="A0AAN2CAL4"/>
<dbReference type="GO" id="GO:0008168">
    <property type="term" value="F:methyltransferase activity"/>
    <property type="evidence" value="ECO:0007669"/>
    <property type="project" value="UniProtKB-KW"/>
</dbReference>
<dbReference type="KEGG" id="vab:WPS_27600"/>
<reference evidence="8 9" key="1">
    <citation type="journal article" date="2022" name="ISME Commun">
        <title>Vulcanimicrobium alpinus gen. nov. sp. nov., the first cultivated representative of the candidate phylum 'Eremiobacterota', is a metabolically versatile aerobic anoxygenic phototroph.</title>
        <authorList>
            <person name="Yabe S."/>
            <person name="Muto K."/>
            <person name="Abe K."/>
            <person name="Yokota A."/>
            <person name="Staudigel H."/>
            <person name="Tebo B.M."/>
        </authorList>
    </citation>
    <scope>NUCLEOTIDE SEQUENCE [LARGE SCALE GENOMIC DNA]</scope>
    <source>
        <strain evidence="8 9">WC8-2</strain>
    </source>
</reference>
<keyword evidence="4" id="KW-0808">Transferase</keyword>
<evidence type="ECO:0000256" key="4">
    <source>
        <dbReference type="ARBA" id="ARBA00022679"/>
    </source>
</evidence>
<dbReference type="Gene3D" id="2.170.270.10">
    <property type="entry name" value="SET domain"/>
    <property type="match status" value="1"/>
</dbReference>
<keyword evidence="2" id="KW-0158">Chromosome</keyword>
<evidence type="ECO:0000259" key="7">
    <source>
        <dbReference type="PROSITE" id="PS50868"/>
    </source>
</evidence>
<dbReference type="GO" id="GO:0005694">
    <property type="term" value="C:chromosome"/>
    <property type="evidence" value="ECO:0007669"/>
    <property type="project" value="UniProtKB-SubCell"/>
</dbReference>
<evidence type="ECO:0000256" key="2">
    <source>
        <dbReference type="ARBA" id="ARBA00022454"/>
    </source>
</evidence>
<gene>
    <name evidence="8" type="ORF">WPS_27600</name>
</gene>
<evidence type="ECO:0000256" key="1">
    <source>
        <dbReference type="ARBA" id="ARBA00004286"/>
    </source>
</evidence>
<organism evidence="8 9">
    <name type="scientific">Vulcanimicrobium alpinum</name>
    <dbReference type="NCBI Taxonomy" id="3016050"/>
    <lineage>
        <taxon>Bacteria</taxon>
        <taxon>Bacillati</taxon>
        <taxon>Vulcanimicrobiota</taxon>
        <taxon>Vulcanimicrobiia</taxon>
        <taxon>Vulcanimicrobiales</taxon>
        <taxon>Vulcanimicrobiaceae</taxon>
        <taxon>Vulcanimicrobium</taxon>
    </lineage>
</organism>
<proteinExistence type="predicted"/>
<dbReference type="InterPro" id="IPR046341">
    <property type="entry name" value="SET_dom_sf"/>
</dbReference>
<feature type="domain" description="SET" evidence="6">
    <location>
        <begin position="7"/>
        <end position="114"/>
    </location>
</feature>
<dbReference type="InterPro" id="IPR050777">
    <property type="entry name" value="SET2_Histone-Lys_MeTrsfase"/>
</dbReference>
<dbReference type="PROSITE" id="PS50280">
    <property type="entry name" value="SET"/>
    <property type="match status" value="1"/>
</dbReference>
<dbReference type="Proteomes" id="UP001317532">
    <property type="component" value="Chromosome"/>
</dbReference>
<accession>A0AAN2CAL4</accession>
<keyword evidence="9" id="KW-1185">Reference proteome</keyword>
<dbReference type="InterPro" id="IPR003616">
    <property type="entry name" value="Post-SET_dom"/>
</dbReference>
<dbReference type="Pfam" id="PF00856">
    <property type="entry name" value="SET"/>
    <property type="match status" value="1"/>
</dbReference>
<dbReference type="PANTHER" id="PTHR22884">
    <property type="entry name" value="SET DOMAIN PROTEINS"/>
    <property type="match status" value="1"/>
</dbReference>
<dbReference type="GO" id="GO:0032259">
    <property type="term" value="P:methylation"/>
    <property type="evidence" value="ECO:0007669"/>
    <property type="project" value="UniProtKB-KW"/>
</dbReference>
<name>A0AAN2CAL4_UNVUL</name>